<accession>A0ABU5QNM1</accession>
<gene>
    <name evidence="1" type="ORF">VB264_11075</name>
</gene>
<evidence type="ECO:0008006" key="3">
    <source>
        <dbReference type="Google" id="ProtNLM"/>
    </source>
</evidence>
<evidence type="ECO:0000313" key="1">
    <source>
        <dbReference type="EMBL" id="MEA5258324.1"/>
    </source>
</evidence>
<protein>
    <recommendedName>
        <fullName evidence="3">Transposase</fullName>
    </recommendedName>
</protein>
<dbReference type="Proteomes" id="UP001304671">
    <property type="component" value="Unassembled WGS sequence"/>
</dbReference>
<name>A0ABU5QNM1_9BACT</name>
<dbReference type="RefSeq" id="WP_323249334.1">
    <property type="nucleotide sequence ID" value="NZ_JAYFUL010000015.1"/>
</dbReference>
<organism evidence="1 2">
    <name type="scientific">Arcicella aquatica</name>
    <dbReference type="NCBI Taxonomy" id="217141"/>
    <lineage>
        <taxon>Bacteria</taxon>
        <taxon>Pseudomonadati</taxon>
        <taxon>Bacteroidota</taxon>
        <taxon>Cytophagia</taxon>
        <taxon>Cytophagales</taxon>
        <taxon>Flectobacillaceae</taxon>
        <taxon>Arcicella</taxon>
    </lineage>
</organism>
<sequence>MAALSAVKYDKQLKEYYEKKLAKGKSKLSILNAVKNKLIHRVISVVQRKKKYENSVNFSLFLS</sequence>
<reference evidence="1 2" key="1">
    <citation type="submission" date="2023-12" db="EMBL/GenBank/DDBJ databases">
        <title>Novel species of the genus Arcicella isolated from rivers.</title>
        <authorList>
            <person name="Lu H."/>
        </authorList>
    </citation>
    <scope>NUCLEOTIDE SEQUENCE [LARGE SCALE GENOMIC DNA]</scope>
    <source>
        <strain evidence="1 2">LMG 21963</strain>
    </source>
</reference>
<evidence type="ECO:0000313" key="2">
    <source>
        <dbReference type="Proteomes" id="UP001304671"/>
    </source>
</evidence>
<comment type="caution">
    <text evidence="1">The sequence shown here is derived from an EMBL/GenBank/DDBJ whole genome shotgun (WGS) entry which is preliminary data.</text>
</comment>
<proteinExistence type="predicted"/>
<dbReference type="EMBL" id="JAYFUL010000015">
    <property type="protein sequence ID" value="MEA5258324.1"/>
    <property type="molecule type" value="Genomic_DNA"/>
</dbReference>
<keyword evidence="2" id="KW-1185">Reference proteome</keyword>